<accession>A0ACD4NH76</accession>
<keyword evidence="2" id="KW-1185">Reference proteome</keyword>
<evidence type="ECO:0000313" key="1">
    <source>
        <dbReference type="EMBL" id="WAJ26159.1"/>
    </source>
</evidence>
<evidence type="ECO:0000313" key="2">
    <source>
        <dbReference type="Proteomes" id="UP001163223"/>
    </source>
</evidence>
<proteinExistence type="predicted"/>
<dbReference type="EMBL" id="CP113520">
    <property type="protein sequence ID" value="WAJ26159.1"/>
    <property type="molecule type" value="Genomic_DNA"/>
</dbReference>
<reference evidence="1" key="1">
    <citation type="submission" date="2022-11" db="EMBL/GenBank/DDBJ databases">
        <title>beta-Carotene-producing bacterium, Jeongeuplla avenae sp. nov., alleviates the salt stress of Arabidopsis seedlings.</title>
        <authorList>
            <person name="Jiang L."/>
            <person name="Lee J."/>
        </authorList>
    </citation>
    <scope>NUCLEOTIDE SEQUENCE</scope>
    <source>
        <strain evidence="1">DY_R2A_6</strain>
    </source>
</reference>
<protein>
    <submittedName>
        <fullName evidence="1">Uncharacterized protein</fullName>
    </submittedName>
</protein>
<dbReference type="Proteomes" id="UP001163223">
    <property type="component" value="Chromosome"/>
</dbReference>
<sequence length="2345" mass="247857">MLDVVRLALSQRRRSGAAHPPRIAVALSTLLLAASGGLAASEANAQEAGRIVHADVVALDHLIVYNRFGSFNPYGMIFALERDVSALDAGSGEGPNAEACGEMSGAESGTGPLEPGEVLLRDCLRPRPLVLRANVGDTLEVTVTNLLRPDQPGLSNAALPPSATVAEPGPGFCEDAGASSVALRDEVGAAFAEQCRAVEADGDEAVAANGYGTDWPLTRTLSFVIPGLEPVPAGSGIHPACIGTGAVAPGASFTCRWRLPSEGTHLVSSYAAPAGGEADGGSLIHGLFGALIIEPAGSQAFRSQVSRAAFDRVWPKSEGPVRHARQGTVDYFAAVPDGGDAARVGQGFDCGVRDVPVLAMLRPCIVDGAAAPVFEIVHSDLNAVVVPEAEAEPLPVARTEASLRERRLAREAAAPFREFTVIFHDELKTFYADDLKALGRYGQLAGVRDGFAINYGSSGVGAAVLANRLGIGPAGQCAECLYEEFFLESWANGDPALLEVFPDDPSNVHHSYLNDKVVFRNLHAGKETHVFHLHSHQWFAGNDSGRGAYLDSQTIGPQQGLTYRIYQGGLDRFAPRQPDGSLPEPKGYWASLGTGNRNRTPGDAIFHCHLYPHFAQGMWALWRVHDVLEDGTRLLPDGQVEPSLSVEPRGKQTQAEILAGATPPRREGSVGPQGEWREPGAARQDSGTPIPGLVPLPANGLPLLPTYADTEGAGTAMPGYPFYIPGVPGHRTPQPPLDMAEAANALKPDLAAALGRPRLDGGLPRHVVTAGRSLSGAATDEQRERFEAGEDPVVPIERMLALGDMTSEFGDLRLELLPHDGTRLEQSAMRFHHDGAGVKLRDAHGEVVAAPGADAGAYEVPAAGRLAAMPVPVAAAAPPPLQPSPSPAAVPPIRAFFPVNGAPPAPGAPFADPCGAPSVMAGYPFRRFDAATGSWARDPQAFAEIADPLRAAGIRMVPDPGLLGFRRFQVSAVDVDLVVNRAGWHDPQGRINVLSSQAGAIKGRATATAEPFYFRAFSGECIELQHTNETAKALKLDDFQMKVPTDTIGQHIHLVKFDVTSSDGSGNGYNYEDGTFSPQEVLARICHSRSRATKRAGEDPSSIDDVAERTDAQCAAQMIETVATLDRLLPENIQYFQTTVQRWFADPILSYEGLVARAGEGAQVADRTLRTVFTHDHFGPSNIQQHGFYSALLIEPSTHVVCPLPRPGEDAASPELCVAGPATAQNAMPLVPTLGTEASERLVGARANVFTYKDNALEQPGDRPRLGDPANQVAGDPLQVDAREYALAIADFALLYDGRREADASLPVPQPADDLRGLDRLVAEAIDPATSPSPDDVVNGEAAPALDLALQGTPLSSSEARVAELAERRREIRREHGRPIAPPARPEAISADHHDPYLVNYRGEPIPLRVGGDRNGLPPPFAASPCAPAGAPRLSATDHRSIVRQRGGEAGDMANIFRSDLHGDPCTPVLEALSGERLVVRLVQGAQEVQHIFTVEGRTIRRNVDQPFPAERHEPGRSGPRSRSSACLESPFARSGRPGEFPGWSFGGYETEPFWTDMKTFVAGCDNPLGFVAAHEIGISEHFEFGSLVASGVNSQTPSLAPNTSANGSGDAGAGTSLVASVPDGRPSLDLLYHFGSTDALWNGAWGLIRTYDGPGEADATTCLSMPPRTSDDFNRCLDPAAAGSAVGRRLVPLPVLRQQWRAITSGTPAPPAPTIAPTVPAETSSLKAWCPVGGDRVPAIAAAVRAGEVLPKNDFAVPGTIYGAGPRQNGLFDPDGLMLVPLSLAELGLDRPPLNLAPYYAGGFGMGLYEALAGRQDSTLAGLDARAIRAIIRRKLDVAIRPGDDAPTQAAKRAAIFGTPFVLRVAAGDCVDLLLINALNATGPIWDQPGDALMPPIVPLNVDRRQAGGSFELVPSRQVALSLPLTTPMLRPGGLQAVGLNEARAVPPGGSSRPFWTVTRYFAGFAWASENRLDQMLDPASGSGLDAALRAAAGAGAGEAMRIVLRSSEMEGCPTQKQITVFGLVLCVYHIPEEQTGFVQRALDAFFAEPGRADRVFVSIPYAFGALPIRSLGDVVSHGVHGLSGTLVVEPEGSMPTGSPAERFAWRHAPAALVPVPAVTVAGDPGNATHVPEAILRERVLLWQDGLNLWRRAAAVAALPGWSGRPLPDCVVCDDSYDRGEHGVDYRSAPFRLRIAGTGGADAAFGTRGYPDRGDGDDLNAVEFAPDFFARRFASPQTRPLAGPEIAARPKEEIAVRIALPQGRARQRAFVSTGFGYDDLMPGFGSGHSALLGPGKAMTAFGCAPEASGDYLWRDGPQHIFAAGVWGYLAVSPNVPGEATPCGP</sequence>
<gene>
    <name evidence="1" type="ORF">OXU80_14690</name>
</gene>
<organism evidence="1 2">
    <name type="scientific">Antarcticirhabdus aurantiaca</name>
    <dbReference type="NCBI Taxonomy" id="2606717"/>
    <lineage>
        <taxon>Bacteria</taxon>
        <taxon>Pseudomonadati</taxon>
        <taxon>Pseudomonadota</taxon>
        <taxon>Alphaproteobacteria</taxon>
        <taxon>Hyphomicrobiales</taxon>
        <taxon>Aurantimonadaceae</taxon>
        <taxon>Antarcticirhabdus</taxon>
    </lineage>
</organism>
<name>A0ACD4NH76_9HYPH</name>